<sequence>MQYFAVNYRSQSSSRPGSLCVERPGNEGGGRICVYFRISYMWQILITPVVTAQEPMRGFMTEDRRAVPQDSFPLALLIVEEKPRHASAQQPLGAPRLPGRNETVARVSSVLTAKSM</sequence>
<gene>
    <name evidence="1" type="ORF">AAFF_G00282950</name>
</gene>
<keyword evidence="2" id="KW-1185">Reference proteome</keyword>
<dbReference type="Proteomes" id="UP001221898">
    <property type="component" value="Unassembled WGS sequence"/>
</dbReference>
<organism evidence="1 2">
    <name type="scientific">Aldrovandia affinis</name>
    <dbReference type="NCBI Taxonomy" id="143900"/>
    <lineage>
        <taxon>Eukaryota</taxon>
        <taxon>Metazoa</taxon>
        <taxon>Chordata</taxon>
        <taxon>Craniata</taxon>
        <taxon>Vertebrata</taxon>
        <taxon>Euteleostomi</taxon>
        <taxon>Actinopterygii</taxon>
        <taxon>Neopterygii</taxon>
        <taxon>Teleostei</taxon>
        <taxon>Notacanthiformes</taxon>
        <taxon>Halosauridae</taxon>
        <taxon>Aldrovandia</taxon>
    </lineage>
</organism>
<dbReference type="EMBL" id="JAINUG010000004">
    <property type="protein sequence ID" value="KAJ8417068.1"/>
    <property type="molecule type" value="Genomic_DNA"/>
</dbReference>
<reference evidence="1" key="1">
    <citation type="journal article" date="2023" name="Science">
        <title>Genome structures resolve the early diversification of teleost fishes.</title>
        <authorList>
            <person name="Parey E."/>
            <person name="Louis A."/>
            <person name="Montfort J."/>
            <person name="Bouchez O."/>
            <person name="Roques C."/>
            <person name="Iampietro C."/>
            <person name="Lluch J."/>
            <person name="Castinel A."/>
            <person name="Donnadieu C."/>
            <person name="Desvignes T."/>
            <person name="Floi Bucao C."/>
            <person name="Jouanno E."/>
            <person name="Wen M."/>
            <person name="Mejri S."/>
            <person name="Dirks R."/>
            <person name="Jansen H."/>
            <person name="Henkel C."/>
            <person name="Chen W.J."/>
            <person name="Zahm M."/>
            <person name="Cabau C."/>
            <person name="Klopp C."/>
            <person name="Thompson A.W."/>
            <person name="Robinson-Rechavi M."/>
            <person name="Braasch I."/>
            <person name="Lecointre G."/>
            <person name="Bobe J."/>
            <person name="Postlethwait J.H."/>
            <person name="Berthelot C."/>
            <person name="Roest Crollius H."/>
            <person name="Guiguen Y."/>
        </authorList>
    </citation>
    <scope>NUCLEOTIDE SEQUENCE</scope>
    <source>
        <strain evidence="1">NC1722</strain>
    </source>
</reference>
<protein>
    <submittedName>
        <fullName evidence="1">Uncharacterized protein</fullName>
    </submittedName>
</protein>
<proteinExistence type="predicted"/>
<evidence type="ECO:0000313" key="1">
    <source>
        <dbReference type="EMBL" id="KAJ8417068.1"/>
    </source>
</evidence>
<evidence type="ECO:0000313" key="2">
    <source>
        <dbReference type="Proteomes" id="UP001221898"/>
    </source>
</evidence>
<name>A0AAD7TAA6_9TELE</name>
<dbReference type="AlphaFoldDB" id="A0AAD7TAA6"/>
<comment type="caution">
    <text evidence="1">The sequence shown here is derived from an EMBL/GenBank/DDBJ whole genome shotgun (WGS) entry which is preliminary data.</text>
</comment>
<accession>A0AAD7TAA6</accession>